<dbReference type="SUPFAM" id="SSF101420">
    <property type="entry name" value="C-terminal domain of Ku80"/>
    <property type="match status" value="1"/>
</dbReference>
<keyword evidence="14" id="KW-0233">DNA recombination</keyword>
<dbReference type="SMART" id="SM00559">
    <property type="entry name" value="Ku78"/>
    <property type="match status" value="1"/>
</dbReference>
<dbReference type="InterPro" id="IPR006164">
    <property type="entry name" value="DNA_bd_Ku70/Ku80"/>
</dbReference>
<evidence type="ECO:0000313" key="21">
    <source>
        <dbReference type="Proteomes" id="UP000076738"/>
    </source>
</evidence>
<dbReference type="GO" id="GO:0000781">
    <property type="term" value="C:chromosome, telomeric region"/>
    <property type="evidence" value="ECO:0007669"/>
    <property type="project" value="UniProtKB-SubCell"/>
</dbReference>
<dbReference type="EMBL" id="KV417271">
    <property type="protein sequence ID" value="KZO99809.1"/>
    <property type="molecule type" value="Genomic_DNA"/>
</dbReference>
<keyword evidence="6" id="KW-0158">Chromosome</keyword>
<name>A0A167QJ19_CALVF</name>
<keyword evidence="21" id="KW-1185">Reference proteome</keyword>
<sequence length="803" mass="89116">MAKRERAGYTSNLFVIDVSPSMGQPMFPSSSGEGEGSPEEGYGLTRLEWAVEYVIRKIQELIFTERKTEECGIILFGTDETRNRVNAEHEGYENITELVPLSAPTTKIIDVLRTVVPESAVAEPLDALIVAIQTQSLHLGNKKTWRRRITLVTDGEAPCNFDDWERTVAKLAELEVKTSIIGINFDDEEEGYVEEGKGRVKRINEKFWHDFIAGLPDGLGMVGNISLAIASLSSPQLKQVQSTLQTTWLRLGDRTTAESAQSEGFLEIPVKIAKATSAAKPLSMKKLHKRSGRGAWHAVGLQTDYVVYEGGEEEEKPKPEPKAETEGEDVDMTPADEEEELTEPAEERTEVPVEKEDLVKAYKYGATWVPCEEGEFEKLQTTKGLEVIAFVPESKWHREQALGEVSYVYPSDTSAKAQLQFSAIVQAMAEKGVMMVVRYVWRDGADAKIGVCKAQPLGSVEWGGVDCLLYVQMPFADDVRKYKFGSLTRLFNMAGERLTVHSTLPTQEQQQAMDAFVDSMDLMDAERDEEGNPAPWFDPALSFNPALHRVKQALFHGARVDDPEKNPLPPPHPELTKYFNTPEEVLERAAPAVEKLKKAMNIKKVPPKAAASKRRNGATADAPEYLYESVEDILGTTSRPQKAVDPTPVAAKGPQMGKDFGTTHLPSPAPSLAPEPGRLIGLANPLKDFYGLLESGDLVSKAMEDMAVVLLQMARDPKRNKELVDCVKAMRVKAVEEDEVDAYQQLMIDLKKEATRKAFSNPDLWPLIKKQGVKMSWITMAEAEVEGSKSSVGEEEAQKFIEE</sequence>
<dbReference type="CDD" id="cd00873">
    <property type="entry name" value="KU80"/>
    <property type="match status" value="1"/>
</dbReference>
<evidence type="ECO:0000256" key="12">
    <source>
        <dbReference type="ARBA" id="ARBA00022895"/>
    </source>
</evidence>
<evidence type="ECO:0000313" key="20">
    <source>
        <dbReference type="EMBL" id="KZO99809.1"/>
    </source>
</evidence>
<evidence type="ECO:0000256" key="15">
    <source>
        <dbReference type="ARBA" id="ARBA00023204"/>
    </source>
</evidence>
<evidence type="ECO:0000259" key="19">
    <source>
        <dbReference type="PROSITE" id="PS50234"/>
    </source>
</evidence>
<dbReference type="InterPro" id="IPR002035">
    <property type="entry name" value="VWF_A"/>
</dbReference>
<dbReference type="Gene3D" id="1.25.40.240">
    <property type="entry name" value="Ku, C-terminal domain"/>
    <property type="match status" value="1"/>
</dbReference>
<evidence type="ECO:0000256" key="5">
    <source>
        <dbReference type="ARBA" id="ARBA00021792"/>
    </source>
</evidence>
<feature type="region of interest" description="Disordered" evidence="18">
    <location>
        <begin position="311"/>
        <end position="352"/>
    </location>
</feature>
<dbReference type="InterPro" id="IPR036465">
    <property type="entry name" value="vWFA_dom_sf"/>
</dbReference>
<dbReference type="Gene3D" id="3.40.50.410">
    <property type="entry name" value="von Willebrand factor, type A domain"/>
    <property type="match status" value="1"/>
</dbReference>
<dbReference type="InterPro" id="IPR016194">
    <property type="entry name" value="SPOC-like_C_dom_sf"/>
</dbReference>
<dbReference type="PANTHER" id="PTHR12604:SF4">
    <property type="entry name" value="X-RAY REPAIR CROSS-COMPLEMENTING PROTEIN 5"/>
    <property type="match status" value="1"/>
</dbReference>
<dbReference type="InterPro" id="IPR024193">
    <property type="entry name" value="Ku80"/>
</dbReference>
<keyword evidence="7" id="KW-0547">Nucleotide-binding</keyword>
<evidence type="ECO:0000256" key="4">
    <source>
        <dbReference type="ARBA" id="ARBA00012551"/>
    </source>
</evidence>
<evidence type="ECO:0000256" key="9">
    <source>
        <dbReference type="ARBA" id="ARBA00022801"/>
    </source>
</evidence>
<dbReference type="Pfam" id="PF03731">
    <property type="entry name" value="Ku_N"/>
    <property type="match status" value="1"/>
</dbReference>
<dbReference type="GO" id="GO:0043564">
    <property type="term" value="C:Ku70:Ku80 complex"/>
    <property type="evidence" value="ECO:0007669"/>
    <property type="project" value="InterPro"/>
</dbReference>
<proteinExistence type="inferred from homology"/>
<gene>
    <name evidence="20" type="ORF">CALVIDRAFT_494729</name>
</gene>
<dbReference type="GO" id="GO:0003690">
    <property type="term" value="F:double-stranded DNA binding"/>
    <property type="evidence" value="ECO:0007669"/>
    <property type="project" value="TreeGrafter"/>
</dbReference>
<evidence type="ECO:0000256" key="3">
    <source>
        <dbReference type="ARBA" id="ARBA00007726"/>
    </source>
</evidence>
<dbReference type="AlphaFoldDB" id="A0A167QJ19"/>
<evidence type="ECO:0000256" key="13">
    <source>
        <dbReference type="ARBA" id="ARBA00023125"/>
    </source>
</evidence>
<organism evidence="20 21">
    <name type="scientific">Calocera viscosa (strain TUFC12733)</name>
    <dbReference type="NCBI Taxonomy" id="1330018"/>
    <lineage>
        <taxon>Eukaryota</taxon>
        <taxon>Fungi</taxon>
        <taxon>Dikarya</taxon>
        <taxon>Basidiomycota</taxon>
        <taxon>Agaricomycotina</taxon>
        <taxon>Dacrymycetes</taxon>
        <taxon>Dacrymycetales</taxon>
        <taxon>Dacrymycetaceae</taxon>
        <taxon>Calocera</taxon>
    </lineage>
</organism>
<keyword evidence="10" id="KW-0347">Helicase</keyword>
<evidence type="ECO:0000256" key="14">
    <source>
        <dbReference type="ARBA" id="ARBA00023172"/>
    </source>
</evidence>
<dbReference type="GO" id="GO:0003678">
    <property type="term" value="F:DNA helicase activity"/>
    <property type="evidence" value="ECO:0007669"/>
    <property type="project" value="UniProtKB-EC"/>
</dbReference>
<dbReference type="InterPro" id="IPR036494">
    <property type="entry name" value="Ku_C_sf"/>
</dbReference>
<dbReference type="GO" id="GO:0006310">
    <property type="term" value="P:DNA recombination"/>
    <property type="evidence" value="ECO:0007669"/>
    <property type="project" value="UniProtKB-KW"/>
</dbReference>
<accession>A0A167QJ19</accession>
<protein>
    <recommendedName>
        <fullName evidence="5">ATP-dependent DNA helicase II subunit 2</fullName>
        <ecNumber evidence="4">3.6.4.12</ecNumber>
    </recommendedName>
    <alternativeName>
        <fullName evidence="17">ATP-dependent DNA helicase II subunit Ku80</fullName>
    </alternativeName>
</protein>
<dbReference type="FunFam" id="1.10.1600.10:FF:000002">
    <property type="entry name" value="X-ray repair cross-complementing protein 5"/>
    <property type="match status" value="1"/>
</dbReference>
<keyword evidence="9" id="KW-0378">Hydrolase</keyword>
<keyword evidence="8" id="KW-0227">DNA damage</keyword>
<evidence type="ECO:0000256" key="7">
    <source>
        <dbReference type="ARBA" id="ARBA00022741"/>
    </source>
</evidence>
<feature type="compositionally biased region" description="Basic and acidic residues" evidence="18">
    <location>
        <begin position="315"/>
        <end position="325"/>
    </location>
</feature>
<keyword evidence="13" id="KW-0238">DNA-binding</keyword>
<reference evidence="20 21" key="1">
    <citation type="journal article" date="2016" name="Mol. Biol. Evol.">
        <title>Comparative Genomics of Early-Diverging Mushroom-Forming Fungi Provides Insights into the Origins of Lignocellulose Decay Capabilities.</title>
        <authorList>
            <person name="Nagy L.G."/>
            <person name="Riley R."/>
            <person name="Tritt A."/>
            <person name="Adam C."/>
            <person name="Daum C."/>
            <person name="Floudas D."/>
            <person name="Sun H."/>
            <person name="Yadav J.S."/>
            <person name="Pangilinan J."/>
            <person name="Larsson K.H."/>
            <person name="Matsuura K."/>
            <person name="Barry K."/>
            <person name="Labutti K."/>
            <person name="Kuo R."/>
            <person name="Ohm R.A."/>
            <person name="Bhattacharya S.S."/>
            <person name="Shirouzu T."/>
            <person name="Yoshinaga Y."/>
            <person name="Martin F.M."/>
            <person name="Grigoriev I.V."/>
            <person name="Hibbett D.S."/>
        </authorList>
    </citation>
    <scope>NUCLEOTIDE SEQUENCE [LARGE SCALE GENOMIC DNA]</scope>
    <source>
        <strain evidence="20 21">TUFC12733</strain>
    </source>
</reference>
<evidence type="ECO:0000256" key="17">
    <source>
        <dbReference type="ARBA" id="ARBA00031847"/>
    </source>
</evidence>
<dbReference type="GO" id="GO:0000723">
    <property type="term" value="P:telomere maintenance"/>
    <property type="evidence" value="ECO:0007669"/>
    <property type="project" value="InterPro"/>
</dbReference>
<comment type="subcellular location">
    <subcellularLocation>
        <location evidence="2">Chromosome</location>
        <location evidence="2">Telomere</location>
    </subcellularLocation>
    <subcellularLocation>
        <location evidence="1">Nucleus</location>
    </subcellularLocation>
</comment>
<dbReference type="Pfam" id="PF02735">
    <property type="entry name" value="Ku"/>
    <property type="match status" value="1"/>
</dbReference>
<dbReference type="InterPro" id="IPR005161">
    <property type="entry name" value="Ku_N"/>
</dbReference>
<dbReference type="GO" id="GO:0042162">
    <property type="term" value="F:telomeric DNA binding"/>
    <property type="evidence" value="ECO:0007669"/>
    <property type="project" value="InterPro"/>
</dbReference>
<evidence type="ECO:0000256" key="2">
    <source>
        <dbReference type="ARBA" id="ARBA00004574"/>
    </source>
</evidence>
<evidence type="ECO:0000256" key="1">
    <source>
        <dbReference type="ARBA" id="ARBA00004123"/>
    </source>
</evidence>
<dbReference type="InterPro" id="IPR014893">
    <property type="entry name" value="Ku_PK_bind"/>
</dbReference>
<keyword evidence="12" id="KW-0779">Telomere</keyword>
<dbReference type="EC" id="3.6.4.12" evidence="4"/>
<evidence type="ECO:0000256" key="10">
    <source>
        <dbReference type="ARBA" id="ARBA00022806"/>
    </source>
</evidence>
<evidence type="ECO:0000256" key="11">
    <source>
        <dbReference type="ARBA" id="ARBA00022840"/>
    </source>
</evidence>
<evidence type="ECO:0000256" key="16">
    <source>
        <dbReference type="ARBA" id="ARBA00023242"/>
    </source>
</evidence>
<comment type="similarity">
    <text evidence="3">Belongs to the ku80 family.</text>
</comment>
<feature type="compositionally biased region" description="Acidic residues" evidence="18">
    <location>
        <begin position="326"/>
        <end position="344"/>
    </location>
</feature>
<dbReference type="STRING" id="1330018.A0A167QJ19"/>
<keyword evidence="16" id="KW-0539">Nucleus</keyword>
<dbReference type="SUPFAM" id="SSF100939">
    <property type="entry name" value="SPOC domain-like"/>
    <property type="match status" value="1"/>
</dbReference>
<dbReference type="SUPFAM" id="SSF53300">
    <property type="entry name" value="vWA-like"/>
    <property type="match status" value="1"/>
</dbReference>
<evidence type="ECO:0000256" key="18">
    <source>
        <dbReference type="SAM" id="MobiDB-lite"/>
    </source>
</evidence>
<keyword evidence="15" id="KW-0234">DNA repair</keyword>
<dbReference type="GO" id="GO:0003684">
    <property type="term" value="F:damaged DNA binding"/>
    <property type="evidence" value="ECO:0007669"/>
    <property type="project" value="InterPro"/>
</dbReference>
<dbReference type="OrthoDB" id="30826at2759"/>
<dbReference type="PROSITE" id="PS50234">
    <property type="entry name" value="VWFA"/>
    <property type="match status" value="1"/>
</dbReference>
<dbReference type="Gene3D" id="1.10.1600.10">
    <property type="match status" value="1"/>
</dbReference>
<evidence type="ECO:0000256" key="6">
    <source>
        <dbReference type="ARBA" id="ARBA00022454"/>
    </source>
</evidence>
<dbReference type="GO" id="GO:0006303">
    <property type="term" value="P:double-strand break repair via nonhomologous end joining"/>
    <property type="evidence" value="ECO:0007669"/>
    <property type="project" value="InterPro"/>
</dbReference>
<keyword evidence="11" id="KW-0067">ATP-binding</keyword>
<evidence type="ECO:0000256" key="8">
    <source>
        <dbReference type="ARBA" id="ARBA00022763"/>
    </source>
</evidence>
<dbReference type="PANTHER" id="PTHR12604">
    <property type="entry name" value="KU AUTOANTIGEN DNA HELICASE"/>
    <property type="match status" value="1"/>
</dbReference>
<dbReference type="GO" id="GO:0005524">
    <property type="term" value="F:ATP binding"/>
    <property type="evidence" value="ECO:0007669"/>
    <property type="project" value="UniProtKB-KW"/>
</dbReference>
<feature type="domain" description="VWFA" evidence="19">
    <location>
        <begin position="11"/>
        <end position="244"/>
    </location>
</feature>
<dbReference type="GO" id="GO:0016787">
    <property type="term" value="F:hydrolase activity"/>
    <property type="evidence" value="ECO:0007669"/>
    <property type="project" value="UniProtKB-KW"/>
</dbReference>
<dbReference type="Proteomes" id="UP000076738">
    <property type="component" value="Unassembled WGS sequence"/>
</dbReference>
<dbReference type="Gene3D" id="2.40.290.10">
    <property type="match status" value="1"/>
</dbReference>
<dbReference type="Pfam" id="PF08785">
    <property type="entry name" value="Ku_PK_bind"/>
    <property type="match status" value="1"/>
</dbReference>